<comment type="similarity">
    <text evidence="1">Belongs to the short-chain dehydrogenases/reductases (SDR) family.</text>
</comment>
<evidence type="ECO:0000256" key="2">
    <source>
        <dbReference type="ARBA" id="ARBA00023002"/>
    </source>
</evidence>
<accession>A0A094Q862</accession>
<dbReference type="Gene3D" id="3.40.50.720">
    <property type="entry name" value="NAD(P)-binding Rossmann-like Domain"/>
    <property type="match status" value="1"/>
</dbReference>
<dbReference type="SMART" id="SM00822">
    <property type="entry name" value="PKS_KR"/>
    <property type="match status" value="1"/>
</dbReference>
<dbReference type="PRINTS" id="PR00081">
    <property type="entry name" value="GDHRDH"/>
</dbReference>
<organism evidence="4">
    <name type="scientific">freshwater metagenome</name>
    <dbReference type="NCBI Taxonomy" id="449393"/>
    <lineage>
        <taxon>unclassified sequences</taxon>
        <taxon>metagenomes</taxon>
        <taxon>ecological metagenomes</taxon>
    </lineage>
</organism>
<name>A0A094Q862_9ZZZZ</name>
<comment type="caution">
    <text evidence="4">The sequence shown here is derived from an EMBL/GenBank/DDBJ whole genome shotgun (WGS) entry which is preliminary data.</text>
</comment>
<dbReference type="PANTHER" id="PTHR42760:SF133">
    <property type="entry name" value="3-OXOACYL-[ACYL-CARRIER-PROTEIN] REDUCTASE"/>
    <property type="match status" value="1"/>
</dbReference>
<dbReference type="InterPro" id="IPR057326">
    <property type="entry name" value="KR_dom"/>
</dbReference>
<dbReference type="SUPFAM" id="SSF51735">
    <property type="entry name" value="NAD(P)-binding Rossmann-fold domains"/>
    <property type="match status" value="1"/>
</dbReference>
<sequence>MTNVYSPDALKGRVVVVTGGGRGIGSGISRMVAAAGGEVAIIYPVDSEKVHADKVIAEIVGAGGKASAYLCDVGIQSECVRVIAEIVKDKGRVDALVNNAGICDFTAFEEITPAIWDRHLAVNLSGPFYLSQAVLKDMKPRKKGAIVNISTVSAYRGGNQQVHYISSKGGLSSLTTSMAHEVAETGIRVNAILCGGVATDINVKQRAEHEKKAGKPWVDRPGVRQMGVPEDLGKAVVFLISDASEWVTGSLVAVDGGALIS</sequence>
<dbReference type="InterPro" id="IPR036291">
    <property type="entry name" value="NAD(P)-bd_dom_sf"/>
</dbReference>
<evidence type="ECO:0000256" key="1">
    <source>
        <dbReference type="ARBA" id="ARBA00006484"/>
    </source>
</evidence>
<gene>
    <name evidence="4" type="ORF">GM51_8575</name>
</gene>
<dbReference type="PRINTS" id="PR00080">
    <property type="entry name" value="SDRFAMILY"/>
</dbReference>
<reference evidence="4" key="1">
    <citation type="submission" date="2014-06" db="EMBL/GenBank/DDBJ databases">
        <title>Key roles for freshwater Actinobacteria revealed by deep metagenomic sequencing.</title>
        <authorList>
            <person name="Ghai R."/>
            <person name="Mizuno C.M."/>
            <person name="Picazo A."/>
            <person name="Camacho A."/>
            <person name="Rodriguez-Valera F."/>
        </authorList>
    </citation>
    <scope>NUCLEOTIDE SEQUENCE</scope>
</reference>
<dbReference type="GO" id="GO:0048038">
    <property type="term" value="F:quinone binding"/>
    <property type="evidence" value="ECO:0007669"/>
    <property type="project" value="TreeGrafter"/>
</dbReference>
<dbReference type="InterPro" id="IPR002347">
    <property type="entry name" value="SDR_fam"/>
</dbReference>
<dbReference type="PANTHER" id="PTHR42760">
    <property type="entry name" value="SHORT-CHAIN DEHYDROGENASES/REDUCTASES FAMILY MEMBER"/>
    <property type="match status" value="1"/>
</dbReference>
<dbReference type="AlphaFoldDB" id="A0A094Q862"/>
<dbReference type="EMBL" id="JNSL01000045">
    <property type="protein sequence ID" value="KGA18324.1"/>
    <property type="molecule type" value="Genomic_DNA"/>
</dbReference>
<proteinExistence type="inferred from homology"/>
<dbReference type="GO" id="GO:0006633">
    <property type="term" value="P:fatty acid biosynthetic process"/>
    <property type="evidence" value="ECO:0007669"/>
    <property type="project" value="TreeGrafter"/>
</dbReference>
<dbReference type="Pfam" id="PF13561">
    <property type="entry name" value="adh_short_C2"/>
    <property type="match status" value="1"/>
</dbReference>
<dbReference type="CDD" id="cd05233">
    <property type="entry name" value="SDR_c"/>
    <property type="match status" value="1"/>
</dbReference>
<dbReference type="FunFam" id="3.40.50.720:FF:000084">
    <property type="entry name" value="Short-chain dehydrogenase reductase"/>
    <property type="match status" value="1"/>
</dbReference>
<evidence type="ECO:0000259" key="3">
    <source>
        <dbReference type="SMART" id="SM00822"/>
    </source>
</evidence>
<feature type="domain" description="Ketoreductase" evidence="3">
    <location>
        <begin position="13"/>
        <end position="201"/>
    </location>
</feature>
<protein>
    <recommendedName>
        <fullName evidence="3">Ketoreductase domain-containing protein</fullName>
    </recommendedName>
</protein>
<dbReference type="GO" id="GO:0016616">
    <property type="term" value="F:oxidoreductase activity, acting on the CH-OH group of donors, NAD or NADP as acceptor"/>
    <property type="evidence" value="ECO:0007669"/>
    <property type="project" value="TreeGrafter"/>
</dbReference>
<keyword evidence="2" id="KW-0560">Oxidoreductase</keyword>
<evidence type="ECO:0000313" key="4">
    <source>
        <dbReference type="EMBL" id="KGA18324.1"/>
    </source>
</evidence>